<dbReference type="RefSeq" id="XP_070857038.1">
    <property type="nucleotide sequence ID" value="XM_071005209.1"/>
</dbReference>
<dbReference type="Proteomes" id="UP001610728">
    <property type="component" value="Unassembled WGS sequence"/>
</dbReference>
<dbReference type="GeneID" id="98120425"/>
<evidence type="ECO:0000256" key="1">
    <source>
        <dbReference type="SAM" id="MobiDB-lite"/>
    </source>
</evidence>
<accession>A0ABR4MC81</accession>
<sequence length="73" mass="7498">MPQNKNTASSSGSGSGSASSQSQSNNSSSQSTYSMVKEGWGGMNNFMASHGIKPTADGYAEANSLAKAYKNAR</sequence>
<keyword evidence="3" id="KW-1185">Reference proteome</keyword>
<name>A0ABR4MC81_9PEZI</name>
<protein>
    <submittedName>
        <fullName evidence="2">Uncharacterized protein</fullName>
    </submittedName>
</protein>
<evidence type="ECO:0000313" key="2">
    <source>
        <dbReference type="EMBL" id="KAL2885858.1"/>
    </source>
</evidence>
<dbReference type="EMBL" id="JABSNW010000007">
    <property type="protein sequence ID" value="KAL2885858.1"/>
    <property type="molecule type" value="Genomic_DNA"/>
</dbReference>
<evidence type="ECO:0000313" key="3">
    <source>
        <dbReference type="Proteomes" id="UP001610728"/>
    </source>
</evidence>
<feature type="region of interest" description="Disordered" evidence="1">
    <location>
        <begin position="1"/>
        <end position="36"/>
    </location>
</feature>
<reference evidence="2 3" key="1">
    <citation type="submission" date="2020-05" db="EMBL/GenBank/DDBJ databases">
        <title>Ceratocystis lukuohia genome.</title>
        <authorList>
            <person name="Harrington T.C."/>
            <person name="Kim K."/>
            <person name="Mayers C.G."/>
        </authorList>
    </citation>
    <scope>NUCLEOTIDE SEQUENCE [LARGE SCALE GENOMIC DNA]</scope>
    <source>
        <strain evidence="2 3">C4212</strain>
    </source>
</reference>
<proteinExistence type="predicted"/>
<gene>
    <name evidence="2" type="ORF">HOO65_070320</name>
</gene>
<comment type="caution">
    <text evidence="2">The sequence shown here is derived from an EMBL/GenBank/DDBJ whole genome shotgun (WGS) entry which is preliminary data.</text>
</comment>
<organism evidence="2 3">
    <name type="scientific">Ceratocystis lukuohia</name>
    <dbReference type="NCBI Taxonomy" id="2019550"/>
    <lineage>
        <taxon>Eukaryota</taxon>
        <taxon>Fungi</taxon>
        <taxon>Dikarya</taxon>
        <taxon>Ascomycota</taxon>
        <taxon>Pezizomycotina</taxon>
        <taxon>Sordariomycetes</taxon>
        <taxon>Hypocreomycetidae</taxon>
        <taxon>Microascales</taxon>
        <taxon>Ceratocystidaceae</taxon>
        <taxon>Ceratocystis</taxon>
    </lineage>
</organism>
<feature type="compositionally biased region" description="Low complexity" evidence="1">
    <location>
        <begin position="8"/>
        <end position="31"/>
    </location>
</feature>